<dbReference type="SMART" id="SM00399">
    <property type="entry name" value="ZnF_C4"/>
    <property type="match status" value="1"/>
</dbReference>
<sequence length="303" mass="34120">MDNWNCGNIWQYGFTLPQADEHHHHIEDTPIPVLRDPILDATTSSFLFWDCDPAFRTSIGQTASGNFTGPHRIVPLTQMPVLYFSTDSSNNFTSLPVRQMITTTTPIYSTSYPYTVKDFTLPLSTRFSSDQSYSLLSFDTSNTIPALSIPQQSIPGTIPSTAIRKTPGAQLCQVCLAATSNGLHFGAKTCAACAAFFRRTVSDEKNYTCKRSQRCDIKLSYATGYRKICRSCRMKRCLYIGMLPENVQNKRQRKELKENCDNQHDKHDDPINIISDRENSSLISKNDATANNLINELESEFQS</sequence>
<keyword evidence="12" id="KW-1185">Reference proteome</keyword>
<dbReference type="OMA" id="NCGNIWQ"/>
<evidence type="ECO:0000256" key="6">
    <source>
        <dbReference type="ARBA" id="ARBA00023125"/>
    </source>
</evidence>
<dbReference type="GO" id="GO:0090575">
    <property type="term" value="C:RNA polymerase II transcription regulator complex"/>
    <property type="evidence" value="ECO:0007669"/>
    <property type="project" value="TreeGrafter"/>
</dbReference>
<reference evidence="11" key="2">
    <citation type="submission" date="2022-06" db="UniProtKB">
        <authorList>
            <consortium name="EnsemblMetazoa"/>
        </authorList>
    </citation>
    <scope>IDENTIFICATION</scope>
</reference>
<keyword evidence="3" id="KW-0863">Zinc-finger</keyword>
<keyword evidence="8" id="KW-0675">Receptor</keyword>
<dbReference type="InterPro" id="IPR016355">
    <property type="entry name" value="NR5-like"/>
</dbReference>
<dbReference type="PRINTS" id="PR00047">
    <property type="entry name" value="STROIDFINGER"/>
</dbReference>
<keyword evidence="4" id="KW-0862">Zinc</keyword>
<dbReference type="CDD" id="cd06960">
    <property type="entry name" value="NR_DBD_HNF4A"/>
    <property type="match status" value="1"/>
</dbReference>
<evidence type="ECO:0000256" key="9">
    <source>
        <dbReference type="ARBA" id="ARBA00023242"/>
    </source>
</evidence>
<keyword evidence="7" id="KW-0804">Transcription</keyword>
<dbReference type="GO" id="GO:0004879">
    <property type="term" value="F:nuclear receptor activity"/>
    <property type="evidence" value="ECO:0007669"/>
    <property type="project" value="InterPro"/>
</dbReference>
<evidence type="ECO:0000256" key="3">
    <source>
        <dbReference type="ARBA" id="ARBA00022771"/>
    </source>
</evidence>
<evidence type="ECO:0000256" key="2">
    <source>
        <dbReference type="ARBA" id="ARBA00022723"/>
    </source>
</evidence>
<feature type="domain" description="Nuclear receptor" evidence="10">
    <location>
        <begin position="169"/>
        <end position="249"/>
    </location>
</feature>
<evidence type="ECO:0000313" key="11">
    <source>
        <dbReference type="EnsemblMetazoa" id="OVOC1981.1"/>
    </source>
</evidence>
<keyword evidence="2" id="KW-0479">Metal-binding</keyword>
<dbReference type="PANTHER" id="PTHR24086">
    <property type="entry name" value="NUCLEAR RECEPTOR SUBFAMILY 5 GROUP A"/>
    <property type="match status" value="1"/>
</dbReference>
<dbReference type="EMBL" id="CMVM020000061">
    <property type="status" value="NOT_ANNOTATED_CDS"/>
    <property type="molecule type" value="Genomic_DNA"/>
</dbReference>
<name>A0A8R1XTP7_ONCVO</name>
<dbReference type="GO" id="GO:0000978">
    <property type="term" value="F:RNA polymerase II cis-regulatory region sequence-specific DNA binding"/>
    <property type="evidence" value="ECO:0007669"/>
    <property type="project" value="InterPro"/>
</dbReference>
<evidence type="ECO:0000259" key="10">
    <source>
        <dbReference type="PROSITE" id="PS51030"/>
    </source>
</evidence>
<accession>A0A8R1XTP7</accession>
<organism evidence="11 12">
    <name type="scientific">Onchocerca volvulus</name>
    <dbReference type="NCBI Taxonomy" id="6282"/>
    <lineage>
        <taxon>Eukaryota</taxon>
        <taxon>Metazoa</taxon>
        <taxon>Ecdysozoa</taxon>
        <taxon>Nematoda</taxon>
        <taxon>Chromadorea</taxon>
        <taxon>Rhabditida</taxon>
        <taxon>Spirurina</taxon>
        <taxon>Spiruromorpha</taxon>
        <taxon>Filarioidea</taxon>
        <taxon>Onchocercidae</taxon>
        <taxon>Onchocerca</taxon>
    </lineage>
</organism>
<reference evidence="12" key="1">
    <citation type="submission" date="2013-10" db="EMBL/GenBank/DDBJ databases">
        <title>Genome sequencing of Onchocerca volvulus.</title>
        <authorList>
            <person name="Cotton J."/>
            <person name="Tsai J."/>
            <person name="Stanley E."/>
            <person name="Tracey A."/>
            <person name="Holroyd N."/>
            <person name="Lustigman S."/>
            <person name="Berriman M."/>
        </authorList>
    </citation>
    <scope>NUCLEOTIDE SEQUENCE</scope>
</reference>
<evidence type="ECO:0000313" key="12">
    <source>
        <dbReference type="Proteomes" id="UP000024404"/>
    </source>
</evidence>
<dbReference type="InterPro" id="IPR049636">
    <property type="entry name" value="HNF4-like_DBD"/>
</dbReference>
<keyword evidence="6" id="KW-0238">DNA-binding</keyword>
<evidence type="ECO:0000256" key="1">
    <source>
        <dbReference type="ARBA" id="ARBA00004123"/>
    </source>
</evidence>
<proteinExistence type="predicted"/>
<dbReference type="GO" id="GO:0009888">
    <property type="term" value="P:tissue development"/>
    <property type="evidence" value="ECO:0007669"/>
    <property type="project" value="TreeGrafter"/>
</dbReference>
<evidence type="ECO:0000256" key="7">
    <source>
        <dbReference type="ARBA" id="ARBA00023163"/>
    </source>
</evidence>
<dbReference type="GO" id="GO:0008270">
    <property type="term" value="F:zinc ion binding"/>
    <property type="evidence" value="ECO:0007669"/>
    <property type="project" value="UniProtKB-KW"/>
</dbReference>
<dbReference type="Gene3D" id="3.30.50.10">
    <property type="entry name" value="Erythroid Transcription Factor GATA-1, subunit A"/>
    <property type="match status" value="1"/>
</dbReference>
<evidence type="ECO:0000256" key="8">
    <source>
        <dbReference type="ARBA" id="ARBA00023170"/>
    </source>
</evidence>
<dbReference type="PROSITE" id="PS51030">
    <property type="entry name" value="NUCLEAR_REC_DBD_2"/>
    <property type="match status" value="1"/>
</dbReference>
<evidence type="ECO:0000256" key="5">
    <source>
        <dbReference type="ARBA" id="ARBA00023015"/>
    </source>
</evidence>
<dbReference type="GO" id="GO:0009755">
    <property type="term" value="P:hormone-mediated signaling pathway"/>
    <property type="evidence" value="ECO:0007669"/>
    <property type="project" value="TreeGrafter"/>
</dbReference>
<dbReference type="PANTHER" id="PTHR24086:SF43">
    <property type="entry name" value="NUCLEAR RECEPTOR DOMAIN-CONTAINING PROTEIN"/>
    <property type="match status" value="1"/>
</dbReference>
<keyword evidence="5" id="KW-0805">Transcription regulation</keyword>
<protein>
    <submittedName>
        <fullName evidence="11">Nuclear receptor domain-containing protein</fullName>
    </submittedName>
</protein>
<dbReference type="InterPro" id="IPR001628">
    <property type="entry name" value="Znf_hrmn_rcpt"/>
</dbReference>
<evidence type="ECO:0000256" key="4">
    <source>
        <dbReference type="ARBA" id="ARBA00022833"/>
    </source>
</evidence>
<dbReference type="SUPFAM" id="SSF57716">
    <property type="entry name" value="Glucocorticoid receptor-like (DNA-binding domain)"/>
    <property type="match status" value="1"/>
</dbReference>
<dbReference type="Pfam" id="PF00105">
    <property type="entry name" value="zf-C4"/>
    <property type="match status" value="1"/>
</dbReference>
<dbReference type="Proteomes" id="UP000024404">
    <property type="component" value="Unassembled WGS sequence"/>
</dbReference>
<keyword evidence="9" id="KW-0539">Nucleus</keyword>
<comment type="subcellular location">
    <subcellularLocation>
        <location evidence="1">Nucleus</location>
    </subcellularLocation>
</comment>
<dbReference type="EnsemblMetazoa" id="OVOC1981.1">
    <property type="protein sequence ID" value="OVOC1981.1"/>
    <property type="gene ID" value="WBGene00238790"/>
</dbReference>
<dbReference type="InterPro" id="IPR013088">
    <property type="entry name" value="Znf_NHR/GATA"/>
</dbReference>
<dbReference type="AlphaFoldDB" id="A0A8R1XTP7"/>
<dbReference type="PROSITE" id="PS00031">
    <property type="entry name" value="NUCLEAR_REC_DBD_1"/>
    <property type="match status" value="1"/>
</dbReference>